<gene>
    <name evidence="2" type="ORF">SPHINGO391_440172</name>
</gene>
<proteinExistence type="predicted"/>
<organism evidence="2 3">
    <name type="scientific">Sphingomonas aurantiaca</name>
    <dbReference type="NCBI Taxonomy" id="185949"/>
    <lineage>
        <taxon>Bacteria</taxon>
        <taxon>Pseudomonadati</taxon>
        <taxon>Pseudomonadota</taxon>
        <taxon>Alphaproteobacteria</taxon>
        <taxon>Sphingomonadales</taxon>
        <taxon>Sphingomonadaceae</taxon>
        <taxon>Sphingomonas</taxon>
    </lineage>
</organism>
<sequence length="63" mass="6598">MIDTPALALRTLPADAAISGSEINDIPRLPEGAAAGTFGARRPQGRTAHLQGRGFQRQPGAYL</sequence>
<dbReference type="EMBL" id="CABVLI010000039">
    <property type="protein sequence ID" value="VVT13916.1"/>
    <property type="molecule type" value="Genomic_DNA"/>
</dbReference>
<protein>
    <submittedName>
        <fullName evidence="2">Uncharacterized protein</fullName>
    </submittedName>
</protein>
<reference evidence="2 3" key="1">
    <citation type="submission" date="2019-09" db="EMBL/GenBank/DDBJ databases">
        <authorList>
            <person name="Dittami M. S."/>
        </authorList>
    </citation>
    <scope>NUCLEOTIDE SEQUENCE [LARGE SCALE GENOMIC DNA]</scope>
    <source>
        <strain evidence="2">SPHINGO391</strain>
    </source>
</reference>
<accession>A0A5E7Z5H4</accession>
<evidence type="ECO:0000313" key="3">
    <source>
        <dbReference type="Proteomes" id="UP000326857"/>
    </source>
</evidence>
<dbReference type="AlphaFoldDB" id="A0A5E7Z5H4"/>
<name>A0A5E7Z5H4_9SPHN</name>
<evidence type="ECO:0000256" key="1">
    <source>
        <dbReference type="SAM" id="MobiDB-lite"/>
    </source>
</evidence>
<dbReference type="Proteomes" id="UP000326857">
    <property type="component" value="Unassembled WGS sequence"/>
</dbReference>
<evidence type="ECO:0000313" key="2">
    <source>
        <dbReference type="EMBL" id="VVT13916.1"/>
    </source>
</evidence>
<feature type="region of interest" description="Disordered" evidence="1">
    <location>
        <begin position="35"/>
        <end position="63"/>
    </location>
</feature>